<dbReference type="InterPro" id="IPR016162">
    <property type="entry name" value="Ald_DH_N"/>
</dbReference>
<dbReference type="InterPro" id="IPR016160">
    <property type="entry name" value="Ald_DH_CS_CYS"/>
</dbReference>
<dbReference type="Gene3D" id="3.40.605.10">
    <property type="entry name" value="Aldehyde Dehydrogenase, Chain A, domain 1"/>
    <property type="match status" value="1"/>
</dbReference>
<sequence>MADKEVVVPLLINGEEITKSSTFDVISPASGQPCWKAVSATREDAVKAVETAQAAFPSWSKTKPSMRTAVLLKAADILESRVEEYASYMVTEMGTDMGTAQFFVVPLAVAMCRDIASRISSICGSVPVVEKEGQSAMVWKEPYGVCLGIVAWNAPYVFGIRSAATAIATGNTTVLKSSELTPRCYWAIGKAFKEAGLPDGIFNVIGCKPQDAALIVNTMIDHPAVRKVNFTGSAATGRKVARVCGDNLKPILMELGGKNSAIVLEDADLEKAAGECIAGAFLNAGQICMGTDRIVVHSSVAPKLLEIMKQRLTEAAKSSDPLPNVVSSASKARLAKLTSEATSQGAQIITGSATQTDVPGAGFVPTILGNVNKDSELYHEEAFGPLVSVSSFETDDEAVNFANSTQYGLNAAVFTKDLRRGFAIAKRLEVGAVHINSMTIHDESTLPMGGVKNSGWGRFNAAEGMEEFLIKKAITWDD</sequence>
<dbReference type="EMBL" id="ML987193">
    <property type="protein sequence ID" value="KAF2251245.1"/>
    <property type="molecule type" value="Genomic_DNA"/>
</dbReference>
<dbReference type="Gene3D" id="3.40.309.10">
    <property type="entry name" value="Aldehyde Dehydrogenase, Chain A, domain 2"/>
    <property type="match status" value="1"/>
</dbReference>
<dbReference type="InterPro" id="IPR050740">
    <property type="entry name" value="Aldehyde_DH_Superfamily"/>
</dbReference>
<accession>A0A6A6IKV0</accession>
<dbReference type="CDD" id="cd07105">
    <property type="entry name" value="ALDH_SaliADH"/>
    <property type="match status" value="1"/>
</dbReference>
<organism evidence="5 6">
    <name type="scientific">Trematosphaeria pertusa</name>
    <dbReference type="NCBI Taxonomy" id="390896"/>
    <lineage>
        <taxon>Eukaryota</taxon>
        <taxon>Fungi</taxon>
        <taxon>Dikarya</taxon>
        <taxon>Ascomycota</taxon>
        <taxon>Pezizomycotina</taxon>
        <taxon>Dothideomycetes</taxon>
        <taxon>Pleosporomycetidae</taxon>
        <taxon>Pleosporales</taxon>
        <taxon>Massarineae</taxon>
        <taxon>Trematosphaeriaceae</taxon>
        <taxon>Trematosphaeria</taxon>
    </lineage>
</organism>
<evidence type="ECO:0000259" key="4">
    <source>
        <dbReference type="Pfam" id="PF00171"/>
    </source>
</evidence>
<reference evidence="5" key="1">
    <citation type="journal article" date="2020" name="Stud. Mycol.">
        <title>101 Dothideomycetes genomes: a test case for predicting lifestyles and emergence of pathogens.</title>
        <authorList>
            <person name="Haridas S."/>
            <person name="Albert R."/>
            <person name="Binder M."/>
            <person name="Bloem J."/>
            <person name="Labutti K."/>
            <person name="Salamov A."/>
            <person name="Andreopoulos B."/>
            <person name="Baker S."/>
            <person name="Barry K."/>
            <person name="Bills G."/>
            <person name="Bluhm B."/>
            <person name="Cannon C."/>
            <person name="Castanera R."/>
            <person name="Culley D."/>
            <person name="Daum C."/>
            <person name="Ezra D."/>
            <person name="Gonzalez J."/>
            <person name="Henrissat B."/>
            <person name="Kuo A."/>
            <person name="Liang C."/>
            <person name="Lipzen A."/>
            <person name="Lutzoni F."/>
            <person name="Magnuson J."/>
            <person name="Mondo S."/>
            <person name="Nolan M."/>
            <person name="Ohm R."/>
            <person name="Pangilinan J."/>
            <person name="Park H.-J."/>
            <person name="Ramirez L."/>
            <person name="Alfaro M."/>
            <person name="Sun H."/>
            <person name="Tritt A."/>
            <person name="Yoshinaga Y."/>
            <person name="Zwiers L.-H."/>
            <person name="Turgeon B."/>
            <person name="Goodwin S."/>
            <person name="Spatafora J."/>
            <person name="Crous P."/>
            <person name="Grigoriev I."/>
        </authorList>
    </citation>
    <scope>NUCLEOTIDE SEQUENCE</scope>
    <source>
        <strain evidence="5">CBS 122368</strain>
    </source>
</reference>
<gene>
    <name evidence="5" type="ORF">BU26DRAFT_279115</name>
</gene>
<dbReference type="InterPro" id="IPR015590">
    <property type="entry name" value="Aldehyde_DH_dom"/>
</dbReference>
<proteinExistence type="inferred from homology"/>
<dbReference type="AlphaFoldDB" id="A0A6A6IKV0"/>
<protein>
    <submittedName>
        <fullName evidence="5">Aldehyde dehydrogenase</fullName>
    </submittedName>
</protein>
<comment type="similarity">
    <text evidence="1">Belongs to the aldehyde dehydrogenase family.</text>
</comment>
<name>A0A6A6IKV0_9PLEO</name>
<keyword evidence="2" id="KW-0521">NADP</keyword>
<dbReference type="PANTHER" id="PTHR43353">
    <property type="entry name" value="SUCCINATE-SEMIALDEHYDE DEHYDROGENASE, MITOCHONDRIAL"/>
    <property type="match status" value="1"/>
</dbReference>
<evidence type="ECO:0000256" key="2">
    <source>
        <dbReference type="ARBA" id="ARBA00022857"/>
    </source>
</evidence>
<evidence type="ECO:0000256" key="1">
    <source>
        <dbReference type="ARBA" id="ARBA00009986"/>
    </source>
</evidence>
<dbReference type="GO" id="GO:0009450">
    <property type="term" value="P:gamma-aminobutyric acid catabolic process"/>
    <property type="evidence" value="ECO:0007669"/>
    <property type="project" value="TreeGrafter"/>
</dbReference>
<dbReference type="GO" id="GO:0004777">
    <property type="term" value="F:succinate-semialdehyde dehydrogenase (NAD+) activity"/>
    <property type="evidence" value="ECO:0007669"/>
    <property type="project" value="TreeGrafter"/>
</dbReference>
<keyword evidence="6" id="KW-1185">Reference proteome</keyword>
<evidence type="ECO:0000256" key="3">
    <source>
        <dbReference type="ARBA" id="ARBA00023002"/>
    </source>
</evidence>
<keyword evidence="3" id="KW-0560">Oxidoreductase</keyword>
<dbReference type="OrthoDB" id="310895at2759"/>
<dbReference type="InterPro" id="IPR016163">
    <property type="entry name" value="Ald_DH_C"/>
</dbReference>
<evidence type="ECO:0000313" key="5">
    <source>
        <dbReference type="EMBL" id="KAF2251245.1"/>
    </source>
</evidence>
<feature type="domain" description="Aldehyde dehydrogenase" evidence="4">
    <location>
        <begin position="20"/>
        <end position="473"/>
    </location>
</feature>
<dbReference type="Proteomes" id="UP000800094">
    <property type="component" value="Unassembled WGS sequence"/>
</dbReference>
<evidence type="ECO:0000313" key="6">
    <source>
        <dbReference type="Proteomes" id="UP000800094"/>
    </source>
</evidence>
<dbReference type="PANTHER" id="PTHR43353:SF2">
    <property type="entry name" value="ALDEHYDE DEHYDROGENASE FAMILY PROTEIN (AFU_ORTHOLOGUE AFUA_8G05520)"/>
    <property type="match status" value="1"/>
</dbReference>
<dbReference type="Pfam" id="PF00171">
    <property type="entry name" value="Aldedh"/>
    <property type="match status" value="1"/>
</dbReference>
<dbReference type="PROSITE" id="PS00070">
    <property type="entry name" value="ALDEHYDE_DEHYDR_CYS"/>
    <property type="match status" value="1"/>
</dbReference>
<dbReference type="InterPro" id="IPR016161">
    <property type="entry name" value="Ald_DH/histidinol_DH"/>
</dbReference>
<dbReference type="RefSeq" id="XP_033686249.1">
    <property type="nucleotide sequence ID" value="XM_033821489.1"/>
</dbReference>
<dbReference type="GeneID" id="54574819"/>
<dbReference type="FunFam" id="3.40.605.10:FF:000012">
    <property type="entry name" value="NAD-dependent succinate-semialdehyde dehydrogenase"/>
    <property type="match status" value="1"/>
</dbReference>
<dbReference type="SUPFAM" id="SSF53720">
    <property type="entry name" value="ALDH-like"/>
    <property type="match status" value="1"/>
</dbReference>